<gene>
    <name evidence="3" type="ORF">L1994_08840</name>
</gene>
<evidence type="ECO:0000256" key="1">
    <source>
        <dbReference type="ARBA" id="ARBA00022801"/>
    </source>
</evidence>
<dbReference type="GeneID" id="79950500"/>
<dbReference type="InterPro" id="IPR003010">
    <property type="entry name" value="C-N_Hydrolase"/>
</dbReference>
<dbReference type="Gene3D" id="3.75.10.10">
    <property type="entry name" value="L-arginine/glycine Amidinotransferase, Chain A"/>
    <property type="match status" value="1"/>
</dbReference>
<protein>
    <submittedName>
        <fullName evidence="3">Agmatine deiminase family protein</fullName>
    </submittedName>
</protein>
<evidence type="ECO:0000313" key="4">
    <source>
        <dbReference type="Proteomes" id="UP001218895"/>
    </source>
</evidence>
<dbReference type="GO" id="GO:0004668">
    <property type="term" value="F:protein-arginine deiminase activity"/>
    <property type="evidence" value="ECO:0007669"/>
    <property type="project" value="InterPro"/>
</dbReference>
<dbReference type="SUPFAM" id="SSF55909">
    <property type="entry name" value="Pentein"/>
    <property type="match status" value="1"/>
</dbReference>
<keyword evidence="4" id="KW-1185">Reference proteome</keyword>
<dbReference type="SUPFAM" id="SSF56317">
    <property type="entry name" value="Carbon-nitrogen hydrolase"/>
    <property type="match status" value="1"/>
</dbReference>
<dbReference type="EMBL" id="CP091092">
    <property type="protein sequence ID" value="WFN36247.1"/>
    <property type="molecule type" value="Genomic_DNA"/>
</dbReference>
<proteinExistence type="predicted"/>
<dbReference type="KEGG" id="manq:L1994_08840"/>
<dbReference type="InterPro" id="IPR007466">
    <property type="entry name" value="Peptidyl-Arg-deiminase_porph"/>
</dbReference>
<evidence type="ECO:0000259" key="2">
    <source>
        <dbReference type="PROSITE" id="PS50263"/>
    </source>
</evidence>
<name>A0AAF0FMG6_9EURY</name>
<evidence type="ECO:0000313" key="3">
    <source>
        <dbReference type="EMBL" id="WFN36247.1"/>
    </source>
</evidence>
<dbReference type="Proteomes" id="UP001218895">
    <property type="component" value="Chromosome"/>
</dbReference>
<dbReference type="Gene3D" id="3.60.110.10">
    <property type="entry name" value="Carbon-nitrogen hydrolase"/>
    <property type="match status" value="1"/>
</dbReference>
<dbReference type="CDD" id="cd07573">
    <property type="entry name" value="CPA"/>
    <property type="match status" value="1"/>
</dbReference>
<reference evidence="3" key="1">
    <citation type="submission" date="2022-01" db="EMBL/GenBank/DDBJ databases">
        <title>Complete genome of Methanomicrobium antiquum DSM 21220.</title>
        <authorList>
            <person name="Chen S.-C."/>
            <person name="You Y.-T."/>
            <person name="Zhou Y.-Z."/>
            <person name="Lai M.-C."/>
        </authorList>
    </citation>
    <scope>NUCLEOTIDE SEQUENCE</scope>
    <source>
        <strain evidence="3">DSM 21220</strain>
    </source>
</reference>
<dbReference type="GO" id="GO:0009446">
    <property type="term" value="P:putrescine biosynthetic process"/>
    <property type="evidence" value="ECO:0007669"/>
    <property type="project" value="InterPro"/>
</dbReference>
<dbReference type="PANTHER" id="PTHR31377:SF0">
    <property type="entry name" value="AGMATINE DEIMINASE-RELATED"/>
    <property type="match status" value="1"/>
</dbReference>
<dbReference type="PROSITE" id="PS50263">
    <property type="entry name" value="CN_HYDROLASE"/>
    <property type="match status" value="1"/>
</dbReference>
<organism evidence="3 4">
    <name type="scientific">Methanomicrobium antiquum</name>
    <dbReference type="NCBI Taxonomy" id="487686"/>
    <lineage>
        <taxon>Archaea</taxon>
        <taxon>Methanobacteriati</taxon>
        <taxon>Methanobacteriota</taxon>
        <taxon>Stenosarchaea group</taxon>
        <taxon>Methanomicrobia</taxon>
        <taxon>Methanomicrobiales</taxon>
        <taxon>Methanomicrobiaceae</taxon>
        <taxon>Methanomicrobium</taxon>
    </lineage>
</organism>
<dbReference type="InterPro" id="IPR036526">
    <property type="entry name" value="C-N_Hydrolase_sf"/>
</dbReference>
<sequence>MGQNLKLGLIQYSLTEDVSKNLLKALRLSEEALLKGAKIICLPELFKLPYFPQYEEKKPDNYSETIPGKSTDAFSALAKKYHAVIIVPVFERGKDGRFYNSAAVINSDGTLMPPYRKVHVPYDPLFYEKNYFFPGDSYCVYDTTYAKIGILICYDQWFSEPARIEALMDAEIIFYPTAIGRIKGLFGDCDNNATNPAKDSKDSKKYSGENLEECGTIEGDWKSAWITVQRGHAISNSVHIAAVNRTGTEGEIEFFGGSFVCDSFGNIIKEAGCHEEIILADVDLSKNKDIREGWGFFRNRRPETYSQITNPVEFKHLKEGYNCPAKNRHDTPKKQGYKMPAEWERHTAIWLSWPCSDETFFEMESVEKSYAEIIKEISETEKVNLLVQNDSERERIKKFLISEGTDIKNTEFIVSEYADVWFRDYGPIFVVNRNLKKSAVVNWIFNAWGDKYEELKLDNYIPEFIGKKLDMEVFSPGIVLEGGSVDVNGNGALLTTKQCLLNENRNPHLSKEEIEEYLDEYLCADTIIWLNQGIEGDDTDGHIDDVARFVSEDTVICALEDDKEDENYKNLLENYEILKNYGFITKNGEKKRFNIITVPMPGRIDSEITLPASYTNFYIGNGVVLVPLFGTENDEKALEIIKNAFPDRKVRGIDCRAMVYGLGTIHCISQQQPHI</sequence>
<dbReference type="Pfam" id="PF04371">
    <property type="entry name" value="PAD_porph"/>
    <property type="match status" value="1"/>
</dbReference>
<dbReference type="PANTHER" id="PTHR31377">
    <property type="entry name" value="AGMATINE DEIMINASE-RELATED"/>
    <property type="match status" value="1"/>
</dbReference>
<dbReference type="AlphaFoldDB" id="A0AAF0FMG6"/>
<dbReference type="RefSeq" id="WP_278099085.1">
    <property type="nucleotide sequence ID" value="NZ_CP091092.1"/>
</dbReference>
<dbReference type="Pfam" id="PF00795">
    <property type="entry name" value="CN_hydrolase"/>
    <property type="match status" value="1"/>
</dbReference>
<dbReference type="GO" id="GO:0047632">
    <property type="term" value="F:agmatine deiminase activity"/>
    <property type="evidence" value="ECO:0007669"/>
    <property type="project" value="TreeGrafter"/>
</dbReference>
<feature type="domain" description="CN hydrolase" evidence="2">
    <location>
        <begin position="5"/>
        <end position="284"/>
    </location>
</feature>
<keyword evidence="1" id="KW-0378">Hydrolase</keyword>
<accession>A0AAF0FMG6</accession>